<sequence>MMSIERFNGVRAFVQAAQAGSFSEAARQLGQSPSSIGKAISRLEQRLDVRLFHRTTRSLSLTDEGLAFHRSCVLALDELEHAEAALSARRHMPAGRLRIALPVLFGRYQVMPILLKLMQVHPALELEAVFSNRPVDFAEEGIDLAVRIGALEDSPSLAARRIGAQGLVVCAAASYVARRGLPLTRDALADHDCIGMLRDGRIEPWRFDTVTKELPVTPRLRLGDLESVLAAMRAGHGFAQLPTWLVATELANGELVAALPQQAADKLPIHAIWPASRAMSARLRVTIDALRVDAGSLPRN</sequence>
<evidence type="ECO:0000256" key="3">
    <source>
        <dbReference type="ARBA" id="ARBA00023125"/>
    </source>
</evidence>
<evidence type="ECO:0000313" key="7">
    <source>
        <dbReference type="Proteomes" id="UP000325161"/>
    </source>
</evidence>
<dbReference type="GO" id="GO:0043565">
    <property type="term" value="F:sequence-specific DNA binding"/>
    <property type="evidence" value="ECO:0007669"/>
    <property type="project" value="TreeGrafter"/>
</dbReference>
<protein>
    <submittedName>
        <fullName evidence="6">LysR family transcriptional regulator</fullName>
    </submittedName>
</protein>
<evidence type="ECO:0000256" key="4">
    <source>
        <dbReference type="ARBA" id="ARBA00023163"/>
    </source>
</evidence>
<dbReference type="InterPro" id="IPR036390">
    <property type="entry name" value="WH_DNA-bd_sf"/>
</dbReference>
<comment type="similarity">
    <text evidence="1">Belongs to the LysR transcriptional regulatory family.</text>
</comment>
<dbReference type="InterPro" id="IPR036388">
    <property type="entry name" value="WH-like_DNA-bd_sf"/>
</dbReference>
<dbReference type="Pfam" id="PF00126">
    <property type="entry name" value="HTH_1"/>
    <property type="match status" value="1"/>
</dbReference>
<evidence type="ECO:0000256" key="1">
    <source>
        <dbReference type="ARBA" id="ARBA00009437"/>
    </source>
</evidence>
<dbReference type="CDD" id="cd08475">
    <property type="entry name" value="PBP2_CrgA_like_6"/>
    <property type="match status" value="1"/>
</dbReference>
<dbReference type="PANTHER" id="PTHR30537">
    <property type="entry name" value="HTH-TYPE TRANSCRIPTIONAL REGULATOR"/>
    <property type="match status" value="1"/>
</dbReference>
<dbReference type="AlphaFoldDB" id="A0A5C0B0X5"/>
<dbReference type="GO" id="GO:0006351">
    <property type="term" value="P:DNA-templated transcription"/>
    <property type="evidence" value="ECO:0007669"/>
    <property type="project" value="TreeGrafter"/>
</dbReference>
<name>A0A5C0B0X5_9BURK</name>
<gene>
    <name evidence="6" type="ORF">FXN63_10930</name>
</gene>
<organism evidence="6 7">
    <name type="scientific">Pigmentiphaga aceris</name>
    <dbReference type="NCBI Taxonomy" id="1940612"/>
    <lineage>
        <taxon>Bacteria</taxon>
        <taxon>Pseudomonadati</taxon>
        <taxon>Pseudomonadota</taxon>
        <taxon>Betaproteobacteria</taxon>
        <taxon>Burkholderiales</taxon>
        <taxon>Alcaligenaceae</taxon>
        <taxon>Pigmentiphaga</taxon>
    </lineage>
</organism>
<keyword evidence="3" id="KW-0238">DNA-binding</keyword>
<dbReference type="SUPFAM" id="SSF46785">
    <property type="entry name" value="Winged helix' DNA-binding domain"/>
    <property type="match status" value="1"/>
</dbReference>
<keyword evidence="2" id="KW-0805">Transcription regulation</keyword>
<dbReference type="PANTHER" id="PTHR30537:SF5">
    <property type="entry name" value="HTH-TYPE TRANSCRIPTIONAL ACTIVATOR TTDR-RELATED"/>
    <property type="match status" value="1"/>
</dbReference>
<dbReference type="EMBL" id="CP043046">
    <property type="protein sequence ID" value="QEI06287.1"/>
    <property type="molecule type" value="Genomic_DNA"/>
</dbReference>
<dbReference type="KEGG" id="pacr:FXN63_10930"/>
<dbReference type="Gene3D" id="3.40.190.290">
    <property type="match status" value="1"/>
</dbReference>
<reference evidence="6 7" key="1">
    <citation type="submission" date="2019-08" db="EMBL/GenBank/DDBJ databases">
        <title>Amphibian skin-associated Pigmentiphaga: genome sequence and occurrence across geography and hosts.</title>
        <authorList>
            <person name="Bletz M.C."/>
            <person name="Bunk B."/>
            <person name="Sproeer C."/>
            <person name="Biwer P."/>
            <person name="Reiter S."/>
            <person name="Rabemananjara F.C.E."/>
            <person name="Schulz S."/>
            <person name="Overmann J."/>
            <person name="Vences M."/>
        </authorList>
    </citation>
    <scope>NUCLEOTIDE SEQUENCE [LARGE SCALE GENOMIC DNA]</scope>
    <source>
        <strain evidence="6 7">Mada1488</strain>
    </source>
</reference>
<dbReference type="SUPFAM" id="SSF53850">
    <property type="entry name" value="Periplasmic binding protein-like II"/>
    <property type="match status" value="1"/>
</dbReference>
<dbReference type="PROSITE" id="PS50931">
    <property type="entry name" value="HTH_LYSR"/>
    <property type="match status" value="1"/>
</dbReference>
<dbReference type="FunFam" id="1.10.10.10:FF:000001">
    <property type="entry name" value="LysR family transcriptional regulator"/>
    <property type="match status" value="1"/>
</dbReference>
<dbReference type="Proteomes" id="UP000325161">
    <property type="component" value="Chromosome"/>
</dbReference>
<dbReference type="Pfam" id="PF03466">
    <property type="entry name" value="LysR_substrate"/>
    <property type="match status" value="1"/>
</dbReference>
<keyword evidence="4" id="KW-0804">Transcription</keyword>
<evidence type="ECO:0000313" key="6">
    <source>
        <dbReference type="EMBL" id="QEI06287.1"/>
    </source>
</evidence>
<keyword evidence="7" id="KW-1185">Reference proteome</keyword>
<accession>A0A5C0B0X5</accession>
<feature type="domain" description="HTH lysR-type" evidence="5">
    <location>
        <begin position="5"/>
        <end position="62"/>
    </location>
</feature>
<evidence type="ECO:0000259" key="5">
    <source>
        <dbReference type="PROSITE" id="PS50931"/>
    </source>
</evidence>
<dbReference type="InterPro" id="IPR005119">
    <property type="entry name" value="LysR_subst-bd"/>
</dbReference>
<dbReference type="Gene3D" id="1.10.10.10">
    <property type="entry name" value="Winged helix-like DNA-binding domain superfamily/Winged helix DNA-binding domain"/>
    <property type="match status" value="1"/>
</dbReference>
<evidence type="ECO:0000256" key="2">
    <source>
        <dbReference type="ARBA" id="ARBA00023015"/>
    </source>
</evidence>
<proteinExistence type="inferred from homology"/>
<dbReference type="OrthoDB" id="9110639at2"/>
<dbReference type="InterPro" id="IPR000847">
    <property type="entry name" value="LysR_HTH_N"/>
</dbReference>
<dbReference type="GO" id="GO:0003700">
    <property type="term" value="F:DNA-binding transcription factor activity"/>
    <property type="evidence" value="ECO:0007669"/>
    <property type="project" value="InterPro"/>
</dbReference>
<dbReference type="InterPro" id="IPR058163">
    <property type="entry name" value="LysR-type_TF_proteobact-type"/>
</dbReference>